<dbReference type="Proteomes" id="UP000292693">
    <property type="component" value="Unassembled WGS sequence"/>
</dbReference>
<reference evidence="1 2" key="1">
    <citation type="submission" date="2017-12" db="EMBL/GenBank/DDBJ databases">
        <title>Population genomics insights into the ecological differentiation and adaptive evolution in streptomycetes.</title>
        <authorList>
            <person name="Li Y."/>
            <person name="Huang Y."/>
        </authorList>
    </citation>
    <scope>NUCLEOTIDE SEQUENCE [LARGE SCALE GENOMIC DNA]</scope>
    <source>
        <strain evidence="1 2">NBRC 100770</strain>
    </source>
</reference>
<evidence type="ECO:0000313" key="1">
    <source>
        <dbReference type="EMBL" id="RZE28606.1"/>
    </source>
</evidence>
<protein>
    <submittedName>
        <fullName evidence="1">Uncharacterized protein</fullName>
    </submittedName>
</protein>
<dbReference type="EMBL" id="PKLL01000003">
    <property type="protein sequence ID" value="RZE28606.1"/>
    <property type="molecule type" value="Genomic_DNA"/>
</dbReference>
<dbReference type="Pfam" id="PF19681">
    <property type="entry name" value="DUF6183"/>
    <property type="match status" value="1"/>
</dbReference>
<gene>
    <name evidence="1" type="ORF">C0Q92_03835</name>
</gene>
<sequence>MTERIQEIVAGLPELKDVAGVCAVADERVARGDAAFAADLAVALARAYGRAEPLWQYRSLFGHLLRLLATTAGPENLTEALRLVSSPEAADRRRDRHVASLLASCRRPEELAVAFSGHASEELRACLVHELVLRGVAVDEEPGIARWARSPHWRYHPLGWLPLTRYGMEDGADLPSYSLRGSSHAMPYGPSEGGPYRGTGRARVPSAAEVTTPQLAAALSSAVANWAEESNGVVEARVFDLAGPPADEAVPATLLTLGLESLAGVGRKKAALSVSACPPGQAWRVLFAAASTGGAYNSGSHGAYGRLAAWQSLAALAGVADGAGAAEIEAQAAECAWFGFDARTDWFEQVAWDIGLAALAPDRRRLAVLAATDTD</sequence>
<dbReference type="InterPro" id="IPR045756">
    <property type="entry name" value="DUF6183"/>
</dbReference>
<evidence type="ECO:0000313" key="2">
    <source>
        <dbReference type="Proteomes" id="UP000292693"/>
    </source>
</evidence>
<dbReference type="AlphaFoldDB" id="A0A8G1ZVP9"/>
<dbReference type="RefSeq" id="WP_129805354.1">
    <property type="nucleotide sequence ID" value="NZ_PKLL01000003.1"/>
</dbReference>
<accession>A0A8G1ZVP9</accession>
<proteinExistence type="predicted"/>
<name>A0A8G1ZVP9_9ACTN</name>
<comment type="caution">
    <text evidence="1">The sequence shown here is derived from an EMBL/GenBank/DDBJ whole genome shotgun (WGS) entry which is preliminary data.</text>
</comment>
<organism evidence="1 2">
    <name type="scientific">Streptomyces albidoflavus</name>
    <dbReference type="NCBI Taxonomy" id="1886"/>
    <lineage>
        <taxon>Bacteria</taxon>
        <taxon>Bacillati</taxon>
        <taxon>Actinomycetota</taxon>
        <taxon>Actinomycetes</taxon>
        <taxon>Kitasatosporales</taxon>
        <taxon>Streptomycetaceae</taxon>
        <taxon>Streptomyces</taxon>
        <taxon>Streptomyces albidoflavus group</taxon>
    </lineage>
</organism>